<dbReference type="RefSeq" id="WP_045091268.1">
    <property type="nucleotide sequence ID" value="NZ_KQ235884.1"/>
</dbReference>
<name>A0A0J9BPQ3_9FIRM</name>
<dbReference type="AlphaFoldDB" id="A0A0J9BPQ3"/>
<reference evidence="1 2" key="1">
    <citation type="submission" date="2011-04" db="EMBL/GenBank/DDBJ databases">
        <title>The Genome Sequence of Clostridium citroniae WAL-19142.</title>
        <authorList>
            <consortium name="The Broad Institute Genome Sequencing Platform"/>
            <person name="Earl A."/>
            <person name="Ward D."/>
            <person name="Feldgarden M."/>
            <person name="Gevers D."/>
            <person name="Warren Y.A."/>
            <person name="Tyrrell K.L."/>
            <person name="Citron D.M."/>
            <person name="Goldstein E.J."/>
            <person name="Daigneault M."/>
            <person name="Allen-Vercoe E."/>
            <person name="Young S.K."/>
            <person name="Zeng Q."/>
            <person name="Gargeya S."/>
            <person name="Fitzgerald M."/>
            <person name="Haas B."/>
            <person name="Abouelleil A."/>
            <person name="Alvarado L."/>
            <person name="Arachchi H.M."/>
            <person name="Berlin A."/>
            <person name="Brown A."/>
            <person name="Chapman S.B."/>
            <person name="Chen Z."/>
            <person name="Dunbar C."/>
            <person name="Freedman E."/>
            <person name="Gearin G."/>
            <person name="Gellesch M."/>
            <person name="Goldberg J."/>
            <person name="Griggs A."/>
            <person name="Gujja S."/>
            <person name="Heilman E.R."/>
            <person name="Heiman D."/>
            <person name="Howarth C."/>
            <person name="Larson L."/>
            <person name="Lui A."/>
            <person name="MacDonald P.J."/>
            <person name="Mehta T."/>
            <person name="Montmayeur A."/>
            <person name="Murphy C."/>
            <person name="Neiman D."/>
            <person name="Pearson M."/>
            <person name="Priest M."/>
            <person name="Roberts A."/>
            <person name="Saif S."/>
            <person name="Shea T."/>
            <person name="Shenoy N."/>
            <person name="Sisk P."/>
            <person name="Stolte C."/>
            <person name="Sykes S."/>
            <person name="White J."/>
            <person name="Yandava C."/>
            <person name="Wortman J."/>
            <person name="Nusbaum C."/>
            <person name="Birren B."/>
        </authorList>
    </citation>
    <scope>NUCLEOTIDE SEQUENCE [LARGE SCALE GENOMIC DNA]</scope>
    <source>
        <strain evidence="1 2">WAL-19142</strain>
    </source>
</reference>
<comment type="caution">
    <text evidence="1">The sequence shown here is derived from an EMBL/GenBank/DDBJ whole genome shotgun (WGS) entry which is preliminary data.</text>
</comment>
<dbReference type="PATRIC" id="fig|742734.4.peg.5259"/>
<dbReference type="GeneID" id="93166933"/>
<organism evidence="1 2">
    <name type="scientific">[Clostridium] citroniae WAL-19142</name>
    <dbReference type="NCBI Taxonomy" id="742734"/>
    <lineage>
        <taxon>Bacteria</taxon>
        <taxon>Bacillati</taxon>
        <taxon>Bacillota</taxon>
        <taxon>Clostridia</taxon>
        <taxon>Lachnospirales</taxon>
        <taxon>Lachnospiraceae</taxon>
        <taxon>Enterocloster</taxon>
    </lineage>
</organism>
<accession>A0A0J9BPQ3</accession>
<evidence type="ECO:0000313" key="1">
    <source>
        <dbReference type="EMBL" id="KMW14149.1"/>
    </source>
</evidence>
<dbReference type="EMBL" id="ADLK01000041">
    <property type="protein sequence ID" value="KMW14149.1"/>
    <property type="molecule type" value="Genomic_DNA"/>
</dbReference>
<sequence>MRYIKNLGIIQSAVYNALGVGRENAISRAELSRITGYRDRRIREAIEALRYDKVILNLDNGDGYYIPDSTPQGRQEAAVWLAKQDRRMRSMKYSTRGARRFVAHDKKRDMPGQINMFGAGGI</sequence>
<evidence type="ECO:0000313" key="2">
    <source>
        <dbReference type="Proteomes" id="UP000037392"/>
    </source>
</evidence>
<dbReference type="OrthoDB" id="2064349at2"/>
<gene>
    <name evidence="1" type="ORF">HMPREF9470_04911</name>
</gene>
<dbReference type="Proteomes" id="UP000037392">
    <property type="component" value="Unassembled WGS sequence"/>
</dbReference>
<proteinExistence type="predicted"/>
<protein>
    <submittedName>
        <fullName evidence="1">Uncharacterized protein</fullName>
    </submittedName>
</protein>